<dbReference type="Gene3D" id="3.40.50.1820">
    <property type="entry name" value="alpha/beta hydrolase"/>
    <property type="match status" value="1"/>
</dbReference>
<evidence type="ECO:0000313" key="4">
    <source>
        <dbReference type="Proteomes" id="UP001642464"/>
    </source>
</evidence>
<dbReference type="PANTHER" id="PTHR43358">
    <property type="entry name" value="ALPHA/BETA-HYDROLASE"/>
    <property type="match status" value="1"/>
</dbReference>
<protein>
    <submittedName>
        <fullName evidence="3">Uncharacterized protein YqkD</fullName>
    </submittedName>
</protein>
<proteinExistence type="predicted"/>
<feature type="domain" description="Serine aminopeptidase S33" evidence="2">
    <location>
        <begin position="118"/>
        <end position="204"/>
    </location>
</feature>
<comment type="caution">
    <text evidence="3">The sequence shown here is derived from an EMBL/GenBank/DDBJ whole genome shotgun (WGS) entry which is preliminary data.</text>
</comment>
<dbReference type="Proteomes" id="UP001642464">
    <property type="component" value="Unassembled WGS sequence"/>
</dbReference>
<gene>
    <name evidence="3" type="ORF">SCF082_LOCUS2371</name>
</gene>
<keyword evidence="4" id="KW-1185">Reference proteome</keyword>
<evidence type="ECO:0000313" key="3">
    <source>
        <dbReference type="EMBL" id="CAK8990761.1"/>
    </source>
</evidence>
<dbReference type="InterPro" id="IPR009199">
    <property type="entry name" value="PhoPQ-act_pathogen-rel_PqaA"/>
</dbReference>
<dbReference type="Pfam" id="PF10142">
    <property type="entry name" value="PhoPQ_related"/>
    <property type="match status" value="1"/>
</dbReference>
<dbReference type="Pfam" id="PF12146">
    <property type="entry name" value="Hydrolase_4"/>
    <property type="match status" value="1"/>
</dbReference>
<dbReference type="InterPro" id="IPR052920">
    <property type="entry name" value="DNA-binding_regulatory"/>
</dbReference>
<evidence type="ECO:0000256" key="1">
    <source>
        <dbReference type="SAM" id="MobiDB-lite"/>
    </source>
</evidence>
<dbReference type="SUPFAM" id="SSF53474">
    <property type="entry name" value="alpha/beta-Hydrolases"/>
    <property type="match status" value="1"/>
</dbReference>
<sequence>MPPVEAGNVQLVQADFRSPVDLLLSLFIRPPRCRYSPNKLGPRTFKISDKGHGHREDFVLHNPRGQALQCSLFEPIPEPGVPSQENWSVERPCVIYLHGNSSCRLEALALLPLLLPLRITLFCCDFAGSGLSEGEFVSLGWFERDDLATCIQHLRSVRNVARIALWGRSMGAVTALLHADRDPSIAGLVLDSPFVSLKELAMELASRRAMMPSWATRAVLSAARSAIRARAGFDFEDLDGMQHVSQSFMPALFVAASGDDFISPSHAERLFDAYQGEKELYITEGDHHSSRSLTCRQKATLFLCRSFHSPRLDALLRIHAGGAVDIFGVPIVPDWQKSGGSEDLDFEGSEICRQMRMVPALCEMKLAAGRRCQRPLLLTATMKLPEKAEAGFFLRFVPADVLAGETEEIGQPCCFVLSCTQELCMVSRVHSDTLRTLSVGPGLCDTTEVSLSLDSSGTLTFRSSSSENNPLLSMSVGTFRGELTLWQMLLRGSSRWSTFGDVKVEDSEATLCEHLGDAVLRLRHLGHADGVVVLNRDSISRPQGDHGLSDVRSVQKQSPSPDPELQRVTLLESIWKPEVLIGWRVRVDGFGEGIVTAVRRRRLRSTLFSISGTDPSKLLQQTEIPLHRQGSRSQSCAGCPRRTRLFHVQRNTRSMLPWVNGHRFDLVRKE</sequence>
<dbReference type="PANTHER" id="PTHR43358:SF4">
    <property type="entry name" value="ALPHA_BETA HYDROLASE FOLD-1 DOMAIN-CONTAINING PROTEIN"/>
    <property type="match status" value="1"/>
</dbReference>
<name>A0ABP0HKM6_9DINO</name>
<reference evidence="3 4" key="1">
    <citation type="submission" date="2024-02" db="EMBL/GenBank/DDBJ databases">
        <authorList>
            <person name="Chen Y."/>
            <person name="Shah S."/>
            <person name="Dougan E. K."/>
            <person name="Thang M."/>
            <person name="Chan C."/>
        </authorList>
    </citation>
    <scope>NUCLEOTIDE SEQUENCE [LARGE SCALE GENOMIC DNA]</scope>
</reference>
<dbReference type="InterPro" id="IPR029058">
    <property type="entry name" value="AB_hydrolase_fold"/>
</dbReference>
<dbReference type="EMBL" id="CAXAMM010001148">
    <property type="protein sequence ID" value="CAK8990761.1"/>
    <property type="molecule type" value="Genomic_DNA"/>
</dbReference>
<feature type="region of interest" description="Disordered" evidence="1">
    <location>
        <begin position="543"/>
        <end position="563"/>
    </location>
</feature>
<evidence type="ECO:0000259" key="2">
    <source>
        <dbReference type="Pfam" id="PF12146"/>
    </source>
</evidence>
<organism evidence="3 4">
    <name type="scientific">Durusdinium trenchii</name>
    <dbReference type="NCBI Taxonomy" id="1381693"/>
    <lineage>
        <taxon>Eukaryota</taxon>
        <taxon>Sar</taxon>
        <taxon>Alveolata</taxon>
        <taxon>Dinophyceae</taxon>
        <taxon>Suessiales</taxon>
        <taxon>Symbiodiniaceae</taxon>
        <taxon>Durusdinium</taxon>
    </lineage>
</organism>
<dbReference type="InterPro" id="IPR022742">
    <property type="entry name" value="Hydrolase_4"/>
</dbReference>
<accession>A0ABP0HKM6</accession>